<reference evidence="1" key="1">
    <citation type="submission" date="2025-02" db="EMBL/GenBank/DDBJ databases">
        <authorList>
            <consortium name="NCBI Genome Project"/>
        </authorList>
    </citation>
    <scope>NUCLEOTIDE SEQUENCE</scope>
</reference>
<dbReference type="GeneID" id="84591167"/>
<protein>
    <submittedName>
        <fullName evidence="1">Uncharacterized protein</fullName>
    </submittedName>
</protein>
<dbReference type="VEuPathDB" id="FungiDB:An06g00220"/>
<dbReference type="AlphaFoldDB" id="A0AAJ8BUT3"/>
<gene>
    <name evidence="1" type="ORF">An06g00220</name>
</gene>
<name>A0AAJ8BUT3_ASPNG</name>
<proteinExistence type="predicted"/>
<evidence type="ECO:0000313" key="1">
    <source>
        <dbReference type="RefSeq" id="XP_059603767.1"/>
    </source>
</evidence>
<organism evidence="1">
    <name type="scientific">Aspergillus niger</name>
    <dbReference type="NCBI Taxonomy" id="5061"/>
    <lineage>
        <taxon>Eukaryota</taxon>
        <taxon>Fungi</taxon>
        <taxon>Dikarya</taxon>
        <taxon>Ascomycota</taxon>
        <taxon>Pezizomycotina</taxon>
        <taxon>Eurotiomycetes</taxon>
        <taxon>Eurotiomycetidae</taxon>
        <taxon>Eurotiales</taxon>
        <taxon>Aspergillaceae</taxon>
        <taxon>Aspergillus</taxon>
        <taxon>Aspergillus subgen. Circumdati</taxon>
    </lineage>
</organism>
<dbReference type="RefSeq" id="XP_059603767.1">
    <property type="nucleotide sequence ID" value="XM_059748000.1"/>
</dbReference>
<reference evidence="1" key="2">
    <citation type="submission" date="2025-08" db="UniProtKB">
        <authorList>
            <consortium name="RefSeq"/>
        </authorList>
    </citation>
    <scope>IDENTIFICATION</scope>
</reference>
<dbReference type="KEGG" id="ang:An06g00220"/>
<sequence>MRVIESHLPDCLAQGSGGLSDVRMSREDCSVFTCLAGFLNVKKILARNQYCSLDLTRWYEAPPDVKRRIISVPGTGASDAPMVFSWHDELEGRMFSIIAVSRCEEAIRSHFCFGLRFASKIQCRLMSASEGHLWVFSAARASIICMTPPVAGKNSDTTEPGRDHNPTNPAIFHVTTSPVAYLVEALRITIQI</sequence>
<accession>A0AAJ8BUT3</accession>